<keyword evidence="2" id="KW-1185">Reference proteome</keyword>
<comment type="caution">
    <text evidence="1">The sequence shown here is derived from an EMBL/GenBank/DDBJ whole genome shotgun (WGS) entry which is preliminary data.</text>
</comment>
<accession>A0ABC9VFA4</accession>
<dbReference type="EMBL" id="AOTZ01000004">
    <property type="protein sequence ID" value="EZP77201.1"/>
    <property type="molecule type" value="Genomic_DNA"/>
</dbReference>
<dbReference type="AlphaFoldDB" id="A0ABC9VFA4"/>
<sequence>MIMTSFWFVTVIIFALNYLDIHVDFRVPFQANRGQSHMMKIKEPRKKLKVLMNEEIQQLIKATTNIRGRSLIQLLRCLLPFGRIGL</sequence>
<gene>
    <name evidence="1" type="ORF">H839_06149</name>
</gene>
<dbReference type="Proteomes" id="UP000023566">
    <property type="component" value="Chromosome"/>
</dbReference>
<proteinExistence type="predicted"/>
<name>A0ABC9VFA4_9BACL</name>
<organism evidence="1 2">
    <name type="scientific">Parageobacillus genomosp. 1</name>
    <dbReference type="NCBI Taxonomy" id="1295642"/>
    <lineage>
        <taxon>Bacteria</taxon>
        <taxon>Bacillati</taxon>
        <taxon>Bacillota</taxon>
        <taxon>Bacilli</taxon>
        <taxon>Bacillales</taxon>
        <taxon>Anoxybacillaceae</taxon>
        <taxon>Parageobacillus</taxon>
    </lineage>
</organism>
<evidence type="ECO:0000313" key="1">
    <source>
        <dbReference type="EMBL" id="EZP77201.1"/>
    </source>
</evidence>
<evidence type="ECO:0000313" key="2">
    <source>
        <dbReference type="Proteomes" id="UP000023566"/>
    </source>
</evidence>
<reference evidence="1 2" key="1">
    <citation type="journal article" date="2014" name="Appl. Microbiol. Biotechnol.">
        <title>Transformable facultative thermophile Geobacillus stearothermophilus NUB3621 as a host strain for metabolic engineering.</title>
        <authorList>
            <person name="Blanchard K."/>
            <person name="Robic S."/>
            <person name="Matsumura I."/>
        </authorList>
    </citation>
    <scope>NUCLEOTIDE SEQUENCE [LARGE SCALE GENOMIC DNA]</scope>
    <source>
        <strain evidence="1 2">NUB3621</strain>
    </source>
</reference>
<protein>
    <submittedName>
        <fullName evidence="1">Integrase</fullName>
    </submittedName>
</protein>